<dbReference type="OrthoDB" id="3687641at2759"/>
<dbReference type="STRING" id="1230097.A0A423W9S9"/>
<evidence type="ECO:0000256" key="2">
    <source>
        <dbReference type="ARBA" id="ARBA00004685"/>
    </source>
</evidence>
<dbReference type="GO" id="GO:0016491">
    <property type="term" value="F:oxidoreductase activity"/>
    <property type="evidence" value="ECO:0007669"/>
    <property type="project" value="UniProtKB-KW"/>
</dbReference>
<evidence type="ECO:0000256" key="5">
    <source>
        <dbReference type="ARBA" id="ARBA00023002"/>
    </source>
</evidence>
<evidence type="ECO:0000313" key="11">
    <source>
        <dbReference type="EMBL" id="ROW00058.1"/>
    </source>
</evidence>
<keyword evidence="5" id="KW-0560">Oxidoreductase</keyword>
<keyword evidence="3 10" id="KW-0812">Transmembrane</keyword>
<protein>
    <recommendedName>
        <fullName evidence="13">Tat pathway signal sequence</fullName>
    </recommendedName>
</protein>
<keyword evidence="4 10" id="KW-1133">Transmembrane helix</keyword>
<dbReference type="PANTHER" id="PTHR33365:SF4">
    <property type="entry name" value="CYCLOCHLOROTINE BIOSYNTHESIS PROTEIN O"/>
    <property type="match status" value="1"/>
</dbReference>
<dbReference type="GO" id="GO:0043386">
    <property type="term" value="P:mycotoxin biosynthetic process"/>
    <property type="evidence" value="ECO:0007669"/>
    <property type="project" value="InterPro"/>
</dbReference>
<dbReference type="Proteomes" id="UP000285146">
    <property type="component" value="Unassembled WGS sequence"/>
</dbReference>
<feature type="transmembrane region" description="Helical" evidence="10">
    <location>
        <begin position="60"/>
        <end position="78"/>
    </location>
</feature>
<comment type="caution">
    <text evidence="11">The sequence shown here is derived from an EMBL/GenBank/DDBJ whole genome shotgun (WGS) entry which is preliminary data.</text>
</comment>
<dbReference type="InterPro" id="IPR021765">
    <property type="entry name" value="UstYa-like"/>
</dbReference>
<name>A0A423W9S9_9PEZI</name>
<dbReference type="InParanoid" id="A0A423W9S9"/>
<reference evidence="11 12" key="1">
    <citation type="submission" date="2015-09" db="EMBL/GenBank/DDBJ databases">
        <title>Host preference determinants of Valsa canker pathogens revealed by comparative genomics.</title>
        <authorList>
            <person name="Yin Z."/>
            <person name="Huang L."/>
        </authorList>
    </citation>
    <scope>NUCLEOTIDE SEQUENCE [LARGE SCALE GENOMIC DNA]</scope>
    <source>
        <strain evidence="11 12">SXYLt</strain>
    </source>
</reference>
<evidence type="ECO:0000256" key="6">
    <source>
        <dbReference type="ARBA" id="ARBA00023026"/>
    </source>
</evidence>
<evidence type="ECO:0000256" key="4">
    <source>
        <dbReference type="ARBA" id="ARBA00022989"/>
    </source>
</evidence>
<sequence length="328" mass="37896">MAEERPVVGVRFAEPITEGPFPDKDETDAFIEDERSSFDLNPEDRPSRNVAASRLNKSALIPWILTCLFALTSFLLLLERYGIRKFGTYEDRLETDLTRPAAIPETNADAGSATESLSHVPLERRVFVGSPKFDENGTMYTLPVDAKAEWPENMKFTGEPSDEIDDNWNHLLEDRYFSVSDAEAEVAWGERRREYVDEVYGGYTAGLDVFHTLHCLNEIRKALHPEYYNHHGMPIETDDAFTEHCIDTIRQHVQCYGSTTMIPTKWRDGAKRQYVDTNQEHVCRDFSYLRKYMKRRSLEGDLYVPRDKKLLGMAKAWEEAWEDNGEPH</sequence>
<evidence type="ECO:0000256" key="3">
    <source>
        <dbReference type="ARBA" id="ARBA00022692"/>
    </source>
</evidence>
<proteinExistence type="inferred from homology"/>
<keyword evidence="12" id="KW-1185">Reference proteome</keyword>
<dbReference type="Pfam" id="PF11807">
    <property type="entry name" value="UstYa"/>
    <property type="match status" value="1"/>
</dbReference>
<accession>A0A423W9S9</accession>
<comment type="subcellular location">
    <subcellularLocation>
        <location evidence="1">Membrane</location>
        <topology evidence="1">Single-pass membrane protein</topology>
    </subcellularLocation>
</comment>
<gene>
    <name evidence="11" type="ORF">VPNG_08364</name>
</gene>
<dbReference type="AlphaFoldDB" id="A0A423W9S9"/>
<dbReference type="PANTHER" id="PTHR33365">
    <property type="entry name" value="YALI0B05434P"/>
    <property type="match status" value="1"/>
</dbReference>
<evidence type="ECO:0000256" key="7">
    <source>
        <dbReference type="ARBA" id="ARBA00023136"/>
    </source>
</evidence>
<evidence type="ECO:0000256" key="8">
    <source>
        <dbReference type="ARBA" id="ARBA00023180"/>
    </source>
</evidence>
<evidence type="ECO:0000256" key="1">
    <source>
        <dbReference type="ARBA" id="ARBA00004167"/>
    </source>
</evidence>
<comment type="pathway">
    <text evidence="2">Mycotoxin biosynthesis.</text>
</comment>
<dbReference type="GO" id="GO:0016020">
    <property type="term" value="C:membrane"/>
    <property type="evidence" value="ECO:0007669"/>
    <property type="project" value="UniProtKB-SubCell"/>
</dbReference>
<keyword evidence="7 10" id="KW-0472">Membrane</keyword>
<organism evidence="11 12">
    <name type="scientific">Cytospora leucostoma</name>
    <dbReference type="NCBI Taxonomy" id="1230097"/>
    <lineage>
        <taxon>Eukaryota</taxon>
        <taxon>Fungi</taxon>
        <taxon>Dikarya</taxon>
        <taxon>Ascomycota</taxon>
        <taxon>Pezizomycotina</taxon>
        <taxon>Sordariomycetes</taxon>
        <taxon>Sordariomycetidae</taxon>
        <taxon>Diaporthales</taxon>
        <taxon>Cytosporaceae</taxon>
        <taxon>Cytospora</taxon>
    </lineage>
</organism>
<dbReference type="EMBL" id="LKEB01000057">
    <property type="protein sequence ID" value="ROW00058.1"/>
    <property type="molecule type" value="Genomic_DNA"/>
</dbReference>
<keyword evidence="6" id="KW-0843">Virulence</keyword>
<comment type="similarity">
    <text evidence="9">Belongs to the ustYa family.</text>
</comment>
<keyword evidence="8" id="KW-0325">Glycoprotein</keyword>
<evidence type="ECO:0000256" key="9">
    <source>
        <dbReference type="ARBA" id="ARBA00035112"/>
    </source>
</evidence>
<evidence type="ECO:0008006" key="13">
    <source>
        <dbReference type="Google" id="ProtNLM"/>
    </source>
</evidence>
<evidence type="ECO:0000313" key="12">
    <source>
        <dbReference type="Proteomes" id="UP000285146"/>
    </source>
</evidence>
<evidence type="ECO:0000256" key="10">
    <source>
        <dbReference type="SAM" id="Phobius"/>
    </source>
</evidence>